<protein>
    <recommendedName>
        <fullName evidence="13">FAD-binding FR-type domain-containing protein</fullName>
    </recommendedName>
</protein>
<evidence type="ECO:0000256" key="5">
    <source>
        <dbReference type="ARBA" id="ARBA00022723"/>
    </source>
</evidence>
<dbReference type="Pfam" id="PF10418">
    <property type="entry name" value="DHODB_Fe-S_bind"/>
    <property type="match status" value="1"/>
</dbReference>
<dbReference type="Proteomes" id="UP000612893">
    <property type="component" value="Unassembled WGS sequence"/>
</dbReference>
<dbReference type="InterPro" id="IPR017938">
    <property type="entry name" value="Riboflavin_synthase-like_b-brl"/>
</dbReference>
<comment type="cofactor">
    <cofactor evidence="10">
        <name>[2Fe-2S] cluster</name>
        <dbReference type="ChEBI" id="CHEBI:190135"/>
    </cofactor>
</comment>
<evidence type="ECO:0000256" key="12">
    <source>
        <dbReference type="PIRSR" id="PIRSR006816-2"/>
    </source>
</evidence>
<feature type="domain" description="FAD-binding FR-type" evidence="13">
    <location>
        <begin position="1"/>
        <end position="97"/>
    </location>
</feature>
<reference evidence="14" key="1">
    <citation type="submission" date="2020-10" db="EMBL/GenBank/DDBJ databases">
        <title>Ca. Dormibacterota MAGs.</title>
        <authorList>
            <person name="Montgomery K."/>
        </authorList>
    </citation>
    <scope>NUCLEOTIDE SEQUENCE [LARGE SCALE GENOMIC DNA]</scope>
    <source>
        <strain evidence="14">SC8812_S17_10</strain>
    </source>
</reference>
<dbReference type="PANTHER" id="PTHR43513">
    <property type="entry name" value="DIHYDROOROTATE DEHYDROGENASE B (NAD(+)), ELECTRON TRANSFER SUBUNIT"/>
    <property type="match status" value="1"/>
</dbReference>
<feature type="binding site" evidence="12">
    <location>
        <position position="227"/>
    </location>
    <ligand>
        <name>[2Fe-2S] cluster</name>
        <dbReference type="ChEBI" id="CHEBI:190135"/>
    </ligand>
</feature>
<evidence type="ECO:0000313" key="15">
    <source>
        <dbReference type="Proteomes" id="UP000612893"/>
    </source>
</evidence>
<dbReference type="EMBL" id="JAEKNR010000145">
    <property type="protein sequence ID" value="MBJ7599276.1"/>
    <property type="molecule type" value="Genomic_DNA"/>
</dbReference>
<dbReference type="GO" id="GO:0050660">
    <property type="term" value="F:flavin adenine dinucleotide binding"/>
    <property type="evidence" value="ECO:0007669"/>
    <property type="project" value="InterPro"/>
</dbReference>
<dbReference type="GO" id="GO:0006221">
    <property type="term" value="P:pyrimidine nucleotide biosynthetic process"/>
    <property type="evidence" value="ECO:0007669"/>
    <property type="project" value="InterPro"/>
</dbReference>
<comment type="similarity">
    <text evidence="1">Belongs to the PyrK family.</text>
</comment>
<feature type="binding site" evidence="12">
    <location>
        <position position="211"/>
    </location>
    <ligand>
        <name>[2Fe-2S] cluster</name>
        <dbReference type="ChEBI" id="CHEBI:190135"/>
    </ligand>
</feature>
<evidence type="ECO:0000256" key="6">
    <source>
        <dbReference type="ARBA" id="ARBA00022827"/>
    </source>
</evidence>
<feature type="binding site" evidence="11">
    <location>
        <begin position="50"/>
        <end position="53"/>
    </location>
    <ligand>
        <name>FAD</name>
        <dbReference type="ChEBI" id="CHEBI:57692"/>
    </ligand>
</feature>
<evidence type="ECO:0000256" key="7">
    <source>
        <dbReference type="ARBA" id="ARBA00022982"/>
    </source>
</evidence>
<dbReference type="GO" id="GO:0016491">
    <property type="term" value="F:oxidoreductase activity"/>
    <property type="evidence" value="ECO:0007669"/>
    <property type="project" value="InterPro"/>
</dbReference>
<keyword evidence="2" id="KW-0813">Transport</keyword>
<dbReference type="SUPFAM" id="SSF52343">
    <property type="entry name" value="Ferredoxin reductase-like, C-terminal NADP-linked domain"/>
    <property type="match status" value="1"/>
</dbReference>
<keyword evidence="4 12" id="KW-0001">2Fe-2S</keyword>
<dbReference type="PIRSF" id="PIRSF006816">
    <property type="entry name" value="Cyc3_hyd_g"/>
    <property type="match status" value="1"/>
</dbReference>
<dbReference type="InterPro" id="IPR050353">
    <property type="entry name" value="PyrK_electron_transfer"/>
</dbReference>
<keyword evidence="6 11" id="KW-0274">FAD</keyword>
<accession>A0A934K0F7</accession>
<dbReference type="InterPro" id="IPR017927">
    <property type="entry name" value="FAD-bd_FR_type"/>
</dbReference>
<feature type="binding site" evidence="12">
    <location>
        <position position="206"/>
    </location>
    <ligand>
        <name>[2Fe-2S] cluster</name>
        <dbReference type="ChEBI" id="CHEBI:190135"/>
    </ligand>
</feature>
<keyword evidence="3 11" id="KW-0285">Flavoprotein</keyword>
<name>A0A934K0F7_9BACT</name>
<keyword evidence="15" id="KW-1185">Reference proteome</keyword>
<dbReference type="InterPro" id="IPR039261">
    <property type="entry name" value="FNR_nucleotide-bd"/>
</dbReference>
<evidence type="ECO:0000313" key="14">
    <source>
        <dbReference type="EMBL" id="MBJ7599276.1"/>
    </source>
</evidence>
<evidence type="ECO:0000256" key="9">
    <source>
        <dbReference type="ARBA" id="ARBA00023014"/>
    </source>
</evidence>
<proteinExistence type="inferred from homology"/>
<evidence type="ECO:0000256" key="10">
    <source>
        <dbReference type="ARBA" id="ARBA00034078"/>
    </source>
</evidence>
<keyword evidence="9 12" id="KW-0411">Iron-sulfur</keyword>
<dbReference type="InterPro" id="IPR019480">
    <property type="entry name" value="Dihydroorotate_DH_Fe-S-bd"/>
</dbReference>
<dbReference type="GO" id="GO:0046872">
    <property type="term" value="F:metal ion binding"/>
    <property type="evidence" value="ECO:0007669"/>
    <property type="project" value="UniProtKB-KW"/>
</dbReference>
<dbReference type="Gene3D" id="3.40.50.80">
    <property type="entry name" value="Nucleotide-binding domain of ferredoxin-NADP reductase (FNR) module"/>
    <property type="match status" value="1"/>
</dbReference>
<evidence type="ECO:0000259" key="13">
    <source>
        <dbReference type="PROSITE" id="PS51384"/>
    </source>
</evidence>
<dbReference type="Gene3D" id="2.40.30.10">
    <property type="entry name" value="Translation factors"/>
    <property type="match status" value="1"/>
</dbReference>
<dbReference type="Gene3D" id="2.10.240.10">
    <property type="entry name" value="Dihydroorotate dehydrogenase, electron transfer subunit"/>
    <property type="match status" value="1"/>
</dbReference>
<evidence type="ECO:0000256" key="8">
    <source>
        <dbReference type="ARBA" id="ARBA00023004"/>
    </source>
</evidence>
<evidence type="ECO:0000256" key="11">
    <source>
        <dbReference type="PIRSR" id="PIRSR006816-1"/>
    </source>
</evidence>
<evidence type="ECO:0000256" key="4">
    <source>
        <dbReference type="ARBA" id="ARBA00022714"/>
    </source>
</evidence>
<organism evidence="14 15">
    <name type="scientific">Candidatus Nephthysia bennettiae</name>
    <dbReference type="NCBI Taxonomy" id="3127016"/>
    <lineage>
        <taxon>Bacteria</taxon>
        <taxon>Bacillati</taxon>
        <taxon>Candidatus Dormiibacterota</taxon>
        <taxon>Candidatus Dormibacteria</taxon>
        <taxon>Candidatus Dormibacterales</taxon>
        <taxon>Candidatus Dormibacteraceae</taxon>
        <taxon>Candidatus Nephthysia</taxon>
    </lineage>
</organism>
<dbReference type="PROSITE" id="PS51384">
    <property type="entry name" value="FAD_FR"/>
    <property type="match status" value="1"/>
</dbReference>
<comment type="cofactor">
    <cofactor evidence="12">
        <name>[2Fe-2S] cluster</name>
        <dbReference type="ChEBI" id="CHEBI:190135"/>
    </cofactor>
    <text evidence="12">Binds 1 [2Fe-2S] cluster per subunit.</text>
</comment>
<dbReference type="InterPro" id="IPR012165">
    <property type="entry name" value="Cyt_c3_hydrogenase_gsu"/>
</dbReference>
<feature type="binding site" evidence="11">
    <location>
        <begin position="72"/>
        <end position="73"/>
    </location>
    <ligand>
        <name>FAD</name>
        <dbReference type="ChEBI" id="CHEBI:57692"/>
    </ligand>
</feature>
<evidence type="ECO:0000256" key="2">
    <source>
        <dbReference type="ARBA" id="ARBA00022448"/>
    </source>
</evidence>
<dbReference type="PANTHER" id="PTHR43513:SF3">
    <property type="entry name" value="DIHYDROOROTATE DEHYDROGENASE B (NAD(+)), ELECTRON TRANSFER SUBUNIT-RELATED"/>
    <property type="match status" value="1"/>
</dbReference>
<keyword evidence="5 12" id="KW-0479">Metal-binding</keyword>
<comment type="cofactor">
    <cofactor evidence="11">
        <name>FAD</name>
        <dbReference type="ChEBI" id="CHEBI:57692"/>
    </cofactor>
    <text evidence="11">Binds 1 FAD per subunit.</text>
</comment>
<gene>
    <name evidence="14" type="ORF">JF922_14525</name>
</gene>
<keyword evidence="8 12" id="KW-0408">Iron</keyword>
<evidence type="ECO:0000256" key="1">
    <source>
        <dbReference type="ARBA" id="ARBA00006422"/>
    </source>
</evidence>
<comment type="caution">
    <text evidence="14">The sequence shown here is derived from an EMBL/GenBank/DDBJ whole genome shotgun (WGS) entry which is preliminary data.</text>
</comment>
<dbReference type="InterPro" id="IPR037117">
    <property type="entry name" value="Dihydroorotate_DH_ele_sf"/>
</dbReference>
<evidence type="ECO:0000256" key="3">
    <source>
        <dbReference type="ARBA" id="ARBA00022630"/>
    </source>
</evidence>
<sequence length="266" mass="28299">MHDVRVPLVGRREVARGMWVLGFEAGAIAREVRAGQFVNLLLRPGPLLRRPFSVYRVDHDVVEVVLKAAGEGTRMLLELETGDRVSMLGPLGHGFSFDAGAGSVALVSGGLGVAPMPLAAWEAQELGLTVHWVHGARTADELCREWEGEQAWWATDDGSLGHAGSVLDAVPEVIGQVFGCGPNAMLAALAGRWPGAQVAVETYMGCGTGVCLGCAVPRTSGVYDRACREGPVYPAASVRWDELPTHLHYATHEVSLPLAGRVGRGY</sequence>
<keyword evidence="7" id="KW-0249">Electron transport</keyword>
<dbReference type="SUPFAM" id="SSF63380">
    <property type="entry name" value="Riboflavin synthase domain-like"/>
    <property type="match status" value="1"/>
</dbReference>
<dbReference type="AlphaFoldDB" id="A0A934K0F7"/>
<dbReference type="GO" id="GO:0051537">
    <property type="term" value="F:2 iron, 2 sulfur cluster binding"/>
    <property type="evidence" value="ECO:0007669"/>
    <property type="project" value="UniProtKB-KW"/>
</dbReference>
<feature type="binding site" evidence="12">
    <location>
        <position position="214"/>
    </location>
    <ligand>
        <name>[2Fe-2S] cluster</name>
        <dbReference type="ChEBI" id="CHEBI:190135"/>
    </ligand>
</feature>